<organism evidence="2 3">
    <name type="scientific">Aphanomyces astaci</name>
    <name type="common">Crayfish plague agent</name>
    <dbReference type="NCBI Taxonomy" id="112090"/>
    <lineage>
        <taxon>Eukaryota</taxon>
        <taxon>Sar</taxon>
        <taxon>Stramenopiles</taxon>
        <taxon>Oomycota</taxon>
        <taxon>Saprolegniomycetes</taxon>
        <taxon>Saprolegniales</taxon>
        <taxon>Verrucalvaceae</taxon>
        <taxon>Aphanomyces</taxon>
    </lineage>
</organism>
<comment type="caution">
    <text evidence="2">The sequence shown here is derived from an EMBL/GenBank/DDBJ whole genome shotgun (WGS) entry which is preliminary data.</text>
</comment>
<sequence>MGMECACKDTTCLLLRYSTPNTKVPKLTEFYDACMDTDTLDTLGLAPIEDHLKAICSANTTVEAIFRGATISKATGVPLFVELSPLPNAVNYTRTALLQEAAFSDNVPYPLSVANASYPLGLLGLPLQAFGFDVCEGSNIIVLLDDHYYLDFSEGCLRSMPVDVLKTMIEYKVLDFNARYLSTPFVKARSAFYDMVIEGLKELPSRATICRFQVETSIGELLGTYYPKEVWTADIAACAELLVLALKAAFKTGLESAGWLDDATRTNFQPPRAPHPLREILNPTPAAALYPSLTEHHLPTTLKVSQPPHTSQD</sequence>
<name>A0A418B687_APHAT</name>
<dbReference type="SUPFAM" id="SSF55486">
    <property type="entry name" value="Metalloproteases ('zincins'), catalytic domain"/>
    <property type="match status" value="1"/>
</dbReference>
<dbReference type="InterPro" id="IPR024079">
    <property type="entry name" value="MetalloPept_cat_dom_sf"/>
</dbReference>
<dbReference type="Proteomes" id="UP000283543">
    <property type="component" value="Unassembled WGS sequence"/>
</dbReference>
<dbReference type="InterPro" id="IPR008753">
    <property type="entry name" value="Peptidase_M13_N"/>
</dbReference>
<protein>
    <recommendedName>
        <fullName evidence="1">Peptidase M13 N-terminal domain-containing protein</fullName>
    </recommendedName>
</protein>
<feature type="domain" description="Peptidase M13 N-terminal" evidence="1">
    <location>
        <begin position="140"/>
        <end position="267"/>
    </location>
</feature>
<accession>A0A418B687</accession>
<gene>
    <name evidence="2" type="ORF">DYB34_010337</name>
</gene>
<evidence type="ECO:0000313" key="2">
    <source>
        <dbReference type="EMBL" id="RHY33659.1"/>
    </source>
</evidence>
<evidence type="ECO:0000313" key="3">
    <source>
        <dbReference type="Proteomes" id="UP000283543"/>
    </source>
</evidence>
<dbReference type="Gene3D" id="3.40.390.10">
    <property type="entry name" value="Collagenase (Catalytic Domain)"/>
    <property type="match status" value="1"/>
</dbReference>
<dbReference type="GO" id="GO:0006508">
    <property type="term" value="P:proteolysis"/>
    <property type="evidence" value="ECO:0007669"/>
    <property type="project" value="InterPro"/>
</dbReference>
<evidence type="ECO:0000259" key="1">
    <source>
        <dbReference type="Pfam" id="PF05649"/>
    </source>
</evidence>
<dbReference type="AlphaFoldDB" id="A0A418B687"/>
<dbReference type="Pfam" id="PF05649">
    <property type="entry name" value="Peptidase_M13_N"/>
    <property type="match status" value="1"/>
</dbReference>
<dbReference type="EMBL" id="QUTB01012474">
    <property type="protein sequence ID" value="RHY33659.1"/>
    <property type="molecule type" value="Genomic_DNA"/>
</dbReference>
<reference evidence="2 3" key="1">
    <citation type="submission" date="2018-08" db="EMBL/GenBank/DDBJ databases">
        <title>Aphanomyces genome sequencing and annotation.</title>
        <authorList>
            <person name="Minardi D."/>
            <person name="Oidtmann B."/>
            <person name="Van Der Giezen M."/>
            <person name="Studholme D.J."/>
        </authorList>
    </citation>
    <scope>NUCLEOTIDE SEQUENCE [LARGE SCALE GENOMIC DNA]</scope>
    <source>
        <strain evidence="2 3">Si</strain>
    </source>
</reference>
<dbReference type="Gene3D" id="1.10.1380.10">
    <property type="entry name" value="Neutral endopeptidase , domain2"/>
    <property type="match status" value="2"/>
</dbReference>
<proteinExistence type="predicted"/>
<dbReference type="InterPro" id="IPR042089">
    <property type="entry name" value="Peptidase_M13_dom_2"/>
</dbReference>
<dbReference type="GO" id="GO:0008237">
    <property type="term" value="F:metallopeptidase activity"/>
    <property type="evidence" value="ECO:0007669"/>
    <property type="project" value="InterPro"/>
</dbReference>